<reference evidence="3 4" key="1">
    <citation type="submission" date="2018-02" db="EMBL/GenBank/DDBJ databases">
        <title>Genomic Encyclopedia of Archaeal and Bacterial Type Strains, Phase II (KMG-II): from individual species to whole genera.</title>
        <authorList>
            <person name="Goeker M."/>
        </authorList>
    </citation>
    <scope>NUCLEOTIDE SEQUENCE [LARGE SCALE GENOMIC DNA]</scope>
    <source>
        <strain evidence="3 4">DSM 22857</strain>
    </source>
</reference>
<dbReference type="InterPro" id="IPR058593">
    <property type="entry name" value="ARB_07466-like_C"/>
</dbReference>
<feature type="domain" description="ARB-07466-like C-terminal" evidence="2">
    <location>
        <begin position="241"/>
        <end position="343"/>
    </location>
</feature>
<proteinExistence type="predicted"/>
<organism evidence="3 4">
    <name type="scientific">Kineococcus xinjiangensis</name>
    <dbReference type="NCBI Taxonomy" id="512762"/>
    <lineage>
        <taxon>Bacteria</taxon>
        <taxon>Bacillati</taxon>
        <taxon>Actinomycetota</taxon>
        <taxon>Actinomycetes</taxon>
        <taxon>Kineosporiales</taxon>
        <taxon>Kineosporiaceae</taxon>
        <taxon>Kineococcus</taxon>
    </lineage>
</organism>
<dbReference type="RefSeq" id="WP_104431599.1">
    <property type="nucleotide sequence ID" value="NZ_PTJD01000002.1"/>
</dbReference>
<dbReference type="OrthoDB" id="5496837at2"/>
<dbReference type="Pfam" id="PF26571">
    <property type="entry name" value="VldE"/>
    <property type="match status" value="1"/>
</dbReference>
<dbReference type="AlphaFoldDB" id="A0A2S6IVF5"/>
<keyword evidence="4" id="KW-1185">Reference proteome</keyword>
<protein>
    <recommendedName>
        <fullName evidence="2">ARB-07466-like C-terminal domain-containing protein</fullName>
    </recommendedName>
</protein>
<dbReference type="Proteomes" id="UP000239485">
    <property type="component" value="Unassembled WGS sequence"/>
</dbReference>
<comment type="caution">
    <text evidence="3">The sequence shown here is derived from an EMBL/GenBank/DDBJ whole genome shotgun (WGS) entry which is preliminary data.</text>
</comment>
<evidence type="ECO:0000313" key="4">
    <source>
        <dbReference type="Proteomes" id="UP000239485"/>
    </source>
</evidence>
<gene>
    <name evidence="3" type="ORF">CLV92_102341</name>
</gene>
<name>A0A2S6IVF5_9ACTN</name>
<evidence type="ECO:0000313" key="3">
    <source>
        <dbReference type="EMBL" id="PPK98188.1"/>
    </source>
</evidence>
<accession>A0A2S6IVF5</accession>
<sequence>MSRALPAALVSLAAVLVLAGSCGAMTLMVGGAGSAPTGGGLCAPPPGASAPVAVPAGAPPAGVGSFSAEQVSNAAEIVAAARELGLDERAQAIGVMTAIGESGLRNLDRGDAVGPDSRGLFQQRANGAWGSYSDRMTPRTAATSFFRALQRVPGWESLAPTLAAHRTQRNADPYHYERHWPAAVELVAAVHGDPTLAARLPAAGALPCAPGAGSGGGGGLFTGAALLAETCSVRPDPSTGRGCVTPRTAQLYQQLAARGWSTSCWDAHAWNPTSDHPQGKACDVFPGRGGRMPSAAEKARGDALAADLVASAEQAGISYVIWYGRIWSASRGGDGWRPYGGGGVYDPGDVTGGHFDHLHVSVR</sequence>
<dbReference type="PROSITE" id="PS51257">
    <property type="entry name" value="PROKAR_LIPOPROTEIN"/>
    <property type="match status" value="1"/>
</dbReference>
<feature type="signal peptide" evidence="1">
    <location>
        <begin position="1"/>
        <end position="19"/>
    </location>
</feature>
<evidence type="ECO:0000256" key="1">
    <source>
        <dbReference type="SAM" id="SignalP"/>
    </source>
</evidence>
<dbReference type="EMBL" id="PTJD01000002">
    <property type="protein sequence ID" value="PPK98188.1"/>
    <property type="molecule type" value="Genomic_DNA"/>
</dbReference>
<feature type="chain" id="PRO_5039564850" description="ARB-07466-like C-terminal domain-containing protein" evidence="1">
    <location>
        <begin position="20"/>
        <end position="363"/>
    </location>
</feature>
<keyword evidence="1" id="KW-0732">Signal</keyword>
<evidence type="ECO:0000259" key="2">
    <source>
        <dbReference type="Pfam" id="PF26571"/>
    </source>
</evidence>